<protein>
    <submittedName>
        <fullName evidence="2">Uncharacterized protein</fullName>
    </submittedName>
</protein>
<organism evidence="2">
    <name type="scientific">Anguilla anguilla</name>
    <name type="common">European freshwater eel</name>
    <name type="synonym">Muraena anguilla</name>
    <dbReference type="NCBI Taxonomy" id="7936"/>
    <lineage>
        <taxon>Eukaryota</taxon>
        <taxon>Metazoa</taxon>
        <taxon>Chordata</taxon>
        <taxon>Craniata</taxon>
        <taxon>Vertebrata</taxon>
        <taxon>Euteleostomi</taxon>
        <taxon>Actinopterygii</taxon>
        <taxon>Neopterygii</taxon>
        <taxon>Teleostei</taxon>
        <taxon>Anguilliformes</taxon>
        <taxon>Anguillidae</taxon>
        <taxon>Anguilla</taxon>
    </lineage>
</organism>
<keyword evidence="1" id="KW-0812">Transmembrane</keyword>
<dbReference type="EMBL" id="GBXM01078124">
    <property type="protein sequence ID" value="JAH30453.1"/>
    <property type="molecule type" value="Transcribed_RNA"/>
</dbReference>
<proteinExistence type="predicted"/>
<accession>A0A0E9RQ23</accession>
<evidence type="ECO:0000313" key="2">
    <source>
        <dbReference type="EMBL" id="JAH30453.1"/>
    </source>
</evidence>
<reference evidence="2" key="2">
    <citation type="journal article" date="2015" name="Fish Shellfish Immunol.">
        <title>Early steps in the European eel (Anguilla anguilla)-Vibrio vulnificus interaction in the gills: Role of the RtxA13 toxin.</title>
        <authorList>
            <person name="Callol A."/>
            <person name="Pajuelo D."/>
            <person name="Ebbesson L."/>
            <person name="Teles M."/>
            <person name="MacKenzie S."/>
            <person name="Amaro C."/>
        </authorList>
    </citation>
    <scope>NUCLEOTIDE SEQUENCE</scope>
</reference>
<evidence type="ECO:0000256" key="1">
    <source>
        <dbReference type="SAM" id="Phobius"/>
    </source>
</evidence>
<dbReference type="AlphaFoldDB" id="A0A0E9RQ23"/>
<keyword evidence="1" id="KW-1133">Transmembrane helix</keyword>
<feature type="transmembrane region" description="Helical" evidence="1">
    <location>
        <begin position="20"/>
        <end position="39"/>
    </location>
</feature>
<reference evidence="2" key="1">
    <citation type="submission" date="2014-11" db="EMBL/GenBank/DDBJ databases">
        <authorList>
            <person name="Amaro Gonzalez C."/>
        </authorList>
    </citation>
    <scope>NUCLEOTIDE SEQUENCE</scope>
</reference>
<keyword evidence="1" id="KW-0472">Membrane</keyword>
<sequence>MNLKCTPHIFFLKRDVNMYYYLHVLANFFFLNLSINVLSERQRSE</sequence>
<name>A0A0E9RQ23_ANGAN</name>